<dbReference type="Proteomes" id="UP001153328">
    <property type="component" value="Unassembled WGS sequence"/>
</dbReference>
<proteinExistence type="predicted"/>
<organism evidence="2 3">
    <name type="scientific">Actinacidiphila bryophytorum</name>
    <dbReference type="NCBI Taxonomy" id="1436133"/>
    <lineage>
        <taxon>Bacteria</taxon>
        <taxon>Bacillati</taxon>
        <taxon>Actinomycetota</taxon>
        <taxon>Actinomycetes</taxon>
        <taxon>Kitasatosporales</taxon>
        <taxon>Streptomycetaceae</taxon>
        <taxon>Actinacidiphila</taxon>
    </lineage>
</organism>
<keyword evidence="3" id="KW-1185">Reference proteome</keyword>
<dbReference type="AlphaFoldDB" id="A0A9W4MG66"/>
<comment type="caution">
    <text evidence="2">The sequence shown here is derived from an EMBL/GenBank/DDBJ whole genome shotgun (WGS) entry which is preliminary data.</text>
</comment>
<evidence type="ECO:0000256" key="1">
    <source>
        <dbReference type="SAM" id="MobiDB-lite"/>
    </source>
</evidence>
<dbReference type="EMBL" id="CAJVAX010000017">
    <property type="protein sequence ID" value="CAG7637639.1"/>
    <property type="molecule type" value="Genomic_DNA"/>
</dbReference>
<evidence type="ECO:0000313" key="2">
    <source>
        <dbReference type="EMBL" id="CAG7637639.1"/>
    </source>
</evidence>
<feature type="region of interest" description="Disordered" evidence="1">
    <location>
        <begin position="25"/>
        <end position="114"/>
    </location>
</feature>
<sequence>MPPRPLRLWERLPDVADVRPVLRPDRRHLGCPYVPVAARPGRHGDPPTAPREGPAAGRAADRRADHAPLAPPQSGLRGRLPLPHRPRAAGPADDPRQVGCARRGDDRTADLPAVPHRRRIRHPRLARHVRAVCLPRRTARRRLTFTAW</sequence>
<protein>
    <submittedName>
        <fullName evidence="2">Uncharacterized protein</fullName>
    </submittedName>
</protein>
<accession>A0A9W4MG66</accession>
<name>A0A9W4MG66_9ACTN</name>
<reference evidence="2" key="1">
    <citation type="submission" date="2021-06" db="EMBL/GenBank/DDBJ databases">
        <authorList>
            <person name="Arsene-Ploetze F."/>
        </authorList>
    </citation>
    <scope>NUCLEOTIDE SEQUENCE</scope>
    <source>
        <strain evidence="2">SBRY1</strain>
    </source>
</reference>
<gene>
    <name evidence="2" type="ORF">SBRY_30141</name>
</gene>
<evidence type="ECO:0000313" key="3">
    <source>
        <dbReference type="Proteomes" id="UP001153328"/>
    </source>
</evidence>